<evidence type="ECO:0000256" key="5">
    <source>
        <dbReference type="PIRSR" id="PIRSR015582-2"/>
    </source>
</evidence>
<evidence type="ECO:0000256" key="4">
    <source>
        <dbReference type="PIRSR" id="PIRSR015582-1"/>
    </source>
</evidence>
<feature type="binding site" evidence="4">
    <location>
        <position position="117"/>
    </location>
    <ligand>
        <name>substrate</name>
    </ligand>
</feature>
<feature type="binding site" evidence="5">
    <location>
        <position position="117"/>
    </location>
    <ligand>
        <name>Mg(2+)</name>
        <dbReference type="ChEBI" id="CHEBI:18420"/>
    </ligand>
</feature>
<dbReference type="InterPro" id="IPR040442">
    <property type="entry name" value="Pyrv_kinase-like_dom_sf"/>
</dbReference>
<evidence type="ECO:0000313" key="7">
    <source>
        <dbReference type="EMBL" id="KAE8760092.1"/>
    </source>
</evidence>
<dbReference type="Pfam" id="PF03328">
    <property type="entry name" value="HpcH_HpaI"/>
    <property type="match status" value="1"/>
</dbReference>
<dbReference type="PANTHER" id="PTHR32308">
    <property type="entry name" value="LYASE BETA SUBUNIT, PUTATIVE (AFU_ORTHOLOGUE AFUA_4G13030)-RELATED"/>
    <property type="match status" value="1"/>
</dbReference>
<feature type="binding site" evidence="5">
    <location>
        <position position="143"/>
    </location>
    <ligand>
        <name>Mg(2+)</name>
        <dbReference type="ChEBI" id="CHEBI:18420"/>
    </ligand>
</feature>
<dbReference type="Proteomes" id="UP000463700">
    <property type="component" value="Unassembled WGS sequence"/>
</dbReference>
<feature type="domain" description="HpcH/HpaI aldolase/citrate lyase" evidence="6">
    <location>
        <begin position="7"/>
        <end position="210"/>
    </location>
</feature>
<dbReference type="InterPro" id="IPR005000">
    <property type="entry name" value="Aldolase/citrate-lyase_domain"/>
</dbReference>
<reference evidence="7 8" key="1">
    <citation type="journal article" date="2020" name="Int. J. Syst. Evol. Microbiol.">
        <title>Paraburkholderia madseniana sp. nov., a phenolic acid-degrading bacterium isolated from acidic forest soil.</title>
        <authorList>
            <person name="Wilhelm R.C."/>
            <person name="Murphy S.J.L."/>
            <person name="Feriancek N.M."/>
            <person name="Karasz D.C."/>
            <person name="DeRito C.M."/>
            <person name="Newman J.D."/>
            <person name="Buckley D.H."/>
        </authorList>
    </citation>
    <scope>NUCLEOTIDE SEQUENCE [LARGE SCALE GENOMIC DNA]</scope>
    <source>
        <strain evidence="7 8">RP11</strain>
    </source>
</reference>
<protein>
    <submittedName>
        <fullName evidence="7">CoA ester lyase</fullName>
    </submittedName>
</protein>
<dbReference type="InterPro" id="IPR015813">
    <property type="entry name" value="Pyrv/PenolPyrv_kinase-like_dom"/>
</dbReference>
<keyword evidence="2 5" id="KW-0479">Metal-binding</keyword>
<dbReference type="PANTHER" id="PTHR32308:SF0">
    <property type="entry name" value="HPCH_HPAI ALDOLASE_CITRATE LYASE DOMAIN-CONTAINING PROTEIN"/>
    <property type="match status" value="1"/>
</dbReference>
<sequence length="281" mass="30508">MADLAPRSYLFVPGNRPDRFAKAAASGVDVVVIDLEDAVPPTEKKIARAALAEWLSTNSTPVAVRVNDVNSEWFRDDIALCRAPSVAAVMLPKTERIDDIFLCEFAGKPTDILPMIETAQGFRNVVAIAQHRLTTRLVFGNVDFQLDLGIDGDDEQLLYFRSQIVFASRIGNLLPPVDGVSTTLDDPEQITRDTIRAKRLGFGAKLCIHPRQVAAVNAAFVPSEKDVEWAHRVVEGAAASHGAAVAVDGRMVDRPVILKAQEILAESQRRLPRGACASSSA</sequence>
<comment type="caution">
    <text evidence="7">The sequence shown here is derived from an EMBL/GenBank/DDBJ whole genome shotgun (WGS) entry which is preliminary data.</text>
</comment>
<dbReference type="AlphaFoldDB" id="A0A6N6WHH7"/>
<dbReference type="EMBL" id="VOSW01000015">
    <property type="protein sequence ID" value="KAE8760092.1"/>
    <property type="molecule type" value="Genomic_DNA"/>
</dbReference>
<dbReference type="Gene3D" id="3.20.20.60">
    <property type="entry name" value="Phosphoenolpyruvate-binding domains"/>
    <property type="match status" value="1"/>
</dbReference>
<feature type="binding site" evidence="4">
    <location>
        <position position="65"/>
    </location>
    <ligand>
        <name>substrate</name>
    </ligand>
</feature>
<organism evidence="7 8">
    <name type="scientific">Paraburkholderia madseniana</name>
    <dbReference type="NCBI Taxonomy" id="2599607"/>
    <lineage>
        <taxon>Bacteria</taxon>
        <taxon>Pseudomonadati</taxon>
        <taxon>Pseudomonadota</taxon>
        <taxon>Betaproteobacteria</taxon>
        <taxon>Burkholderiales</taxon>
        <taxon>Burkholderiaceae</taxon>
        <taxon>Paraburkholderia</taxon>
    </lineage>
</organism>
<dbReference type="GO" id="GO:0000287">
    <property type="term" value="F:magnesium ion binding"/>
    <property type="evidence" value="ECO:0007669"/>
    <property type="project" value="TreeGrafter"/>
</dbReference>
<dbReference type="InterPro" id="IPR011206">
    <property type="entry name" value="Citrate_lyase_beta/mcl1/mcl2"/>
</dbReference>
<dbReference type="PIRSF" id="PIRSF015582">
    <property type="entry name" value="Cit_lyase_B"/>
    <property type="match status" value="1"/>
</dbReference>
<dbReference type="SUPFAM" id="SSF51621">
    <property type="entry name" value="Phosphoenolpyruvate/pyruvate domain"/>
    <property type="match status" value="1"/>
</dbReference>
<evidence type="ECO:0000259" key="6">
    <source>
        <dbReference type="Pfam" id="PF03328"/>
    </source>
</evidence>
<evidence type="ECO:0000313" key="8">
    <source>
        <dbReference type="Proteomes" id="UP000463700"/>
    </source>
</evidence>
<name>A0A6N6WHH7_9BURK</name>
<comment type="cofactor">
    <cofactor evidence="1">
        <name>Mg(2+)</name>
        <dbReference type="ChEBI" id="CHEBI:18420"/>
    </cofactor>
</comment>
<keyword evidence="7" id="KW-0456">Lyase</keyword>
<evidence type="ECO:0000256" key="2">
    <source>
        <dbReference type="ARBA" id="ARBA00022723"/>
    </source>
</evidence>
<proteinExistence type="predicted"/>
<dbReference type="GO" id="GO:0016829">
    <property type="term" value="F:lyase activity"/>
    <property type="evidence" value="ECO:0007669"/>
    <property type="project" value="UniProtKB-KW"/>
</dbReference>
<accession>A0A6N6WHH7</accession>
<dbReference type="RefSeq" id="WP_168435632.1">
    <property type="nucleotide sequence ID" value="NZ_VOSW01000015.1"/>
</dbReference>
<evidence type="ECO:0000256" key="3">
    <source>
        <dbReference type="ARBA" id="ARBA00022842"/>
    </source>
</evidence>
<evidence type="ECO:0000256" key="1">
    <source>
        <dbReference type="ARBA" id="ARBA00001946"/>
    </source>
</evidence>
<gene>
    <name evidence="7" type="ORF">FSO04_10325</name>
</gene>
<dbReference type="GO" id="GO:0006107">
    <property type="term" value="P:oxaloacetate metabolic process"/>
    <property type="evidence" value="ECO:0007669"/>
    <property type="project" value="TreeGrafter"/>
</dbReference>
<keyword evidence="3 5" id="KW-0460">Magnesium</keyword>